<evidence type="ECO:0000256" key="4">
    <source>
        <dbReference type="SAM" id="MobiDB-lite"/>
    </source>
</evidence>
<dbReference type="PANTHER" id="PTHR11586">
    <property type="entry name" value="TRNA-AMINOACYLATION COFACTOR ARC1 FAMILY MEMBER"/>
    <property type="match status" value="1"/>
</dbReference>
<keyword evidence="7" id="KW-1185">Reference proteome</keyword>
<evidence type="ECO:0000259" key="5">
    <source>
        <dbReference type="PROSITE" id="PS50886"/>
    </source>
</evidence>
<accession>A0ABR2JWN8</accession>
<name>A0ABR2JWN8_9EUKA</name>
<dbReference type="EMBL" id="JAPFFF010000009">
    <property type="protein sequence ID" value="KAK8883255.1"/>
    <property type="molecule type" value="Genomic_DNA"/>
</dbReference>
<organism evidence="6 7">
    <name type="scientific">Tritrichomonas musculus</name>
    <dbReference type="NCBI Taxonomy" id="1915356"/>
    <lineage>
        <taxon>Eukaryota</taxon>
        <taxon>Metamonada</taxon>
        <taxon>Parabasalia</taxon>
        <taxon>Tritrichomonadida</taxon>
        <taxon>Tritrichomonadidae</taxon>
        <taxon>Tritrichomonas</taxon>
    </lineage>
</organism>
<keyword evidence="1 3" id="KW-0820">tRNA-binding</keyword>
<sequence>MATLNISIPKGYQNAKDLEIIAKFNKIDVALAESPDAVLPSLVLPDKTEVSGIVPISYALARTTKANGKNWARTVLGDGVPARAAEIEQYSSIAESVFGSKVLDIKSTIGQISTHLKSCSFVASPSELTMADVLLALALYPAAQQFTNEEREKSFVDLVRWLIFINNLLGNPLPQLPVPNIEFKFGSNKQNQNAHKPAPGPKQPGQQPAEGKGKKAQKKPQQNAPKQEEDTRDPFSWIDVRIGKIVKVWPHPNADTLYCEEIDVGNGVIKHVVTGVRNYVPIEEMQDRHVVVFCNIKPSKIRGQPSESMVFAGSNADHSVVELLDPPADAPIGTRIVCGDFVQGEVPGVDKKGKYWEAVSANHNLSINADHLACYKGVPLSCEYGQIRVKTLANCEFH</sequence>
<dbReference type="InterPro" id="IPR053836">
    <property type="entry name" value="Arc1-like_N"/>
</dbReference>
<reference evidence="6 7" key="1">
    <citation type="submission" date="2024-04" db="EMBL/GenBank/DDBJ databases">
        <title>Tritrichomonas musculus Genome.</title>
        <authorList>
            <person name="Alves-Ferreira E."/>
            <person name="Grigg M."/>
            <person name="Lorenzi H."/>
            <person name="Galac M."/>
        </authorList>
    </citation>
    <scope>NUCLEOTIDE SEQUENCE [LARGE SCALE GENOMIC DNA]</scope>
    <source>
        <strain evidence="6 7">EAF2021</strain>
    </source>
</reference>
<dbReference type="SUPFAM" id="SSF50249">
    <property type="entry name" value="Nucleic acid-binding proteins"/>
    <property type="match status" value="1"/>
</dbReference>
<evidence type="ECO:0000256" key="3">
    <source>
        <dbReference type="PROSITE-ProRule" id="PRU00209"/>
    </source>
</evidence>
<evidence type="ECO:0000256" key="2">
    <source>
        <dbReference type="ARBA" id="ARBA00022884"/>
    </source>
</evidence>
<dbReference type="PROSITE" id="PS50886">
    <property type="entry name" value="TRBD"/>
    <property type="match status" value="1"/>
</dbReference>
<evidence type="ECO:0000256" key="1">
    <source>
        <dbReference type="ARBA" id="ARBA00022555"/>
    </source>
</evidence>
<comment type="caution">
    <text evidence="6">The sequence shown here is derived from an EMBL/GenBank/DDBJ whole genome shotgun (WGS) entry which is preliminary data.</text>
</comment>
<dbReference type="Pfam" id="PF21972">
    <property type="entry name" value="Arc1p_N_like"/>
    <property type="match status" value="1"/>
</dbReference>
<evidence type="ECO:0000313" key="6">
    <source>
        <dbReference type="EMBL" id="KAK8883255.1"/>
    </source>
</evidence>
<dbReference type="InterPro" id="IPR012340">
    <property type="entry name" value="NA-bd_OB-fold"/>
</dbReference>
<gene>
    <name evidence="6" type="ORF">M9Y10_045906</name>
</gene>
<dbReference type="Gene3D" id="2.40.50.140">
    <property type="entry name" value="Nucleic acid-binding proteins"/>
    <property type="match status" value="1"/>
</dbReference>
<dbReference type="CDD" id="cd02799">
    <property type="entry name" value="tRNA_bind_EMAP-II_like"/>
    <property type="match status" value="1"/>
</dbReference>
<proteinExistence type="predicted"/>
<dbReference type="InterPro" id="IPR002547">
    <property type="entry name" value="tRNA-bd_dom"/>
</dbReference>
<dbReference type="Pfam" id="PF01588">
    <property type="entry name" value="tRNA_bind"/>
    <property type="match status" value="1"/>
</dbReference>
<feature type="region of interest" description="Disordered" evidence="4">
    <location>
        <begin position="188"/>
        <end position="233"/>
    </location>
</feature>
<evidence type="ECO:0000313" key="7">
    <source>
        <dbReference type="Proteomes" id="UP001470230"/>
    </source>
</evidence>
<dbReference type="InterPro" id="IPR036282">
    <property type="entry name" value="Glutathione-S-Trfase_C_sf"/>
</dbReference>
<protein>
    <recommendedName>
        <fullName evidence="5">tRNA-binding domain-containing protein</fullName>
    </recommendedName>
</protein>
<dbReference type="InterPro" id="IPR051270">
    <property type="entry name" value="Tyrosine-tRNA_ligase_regulator"/>
</dbReference>
<feature type="domain" description="TRNA-binding" evidence="5">
    <location>
        <begin position="234"/>
        <end position="337"/>
    </location>
</feature>
<keyword evidence="2 3" id="KW-0694">RNA-binding</keyword>
<dbReference type="Gene3D" id="1.20.1050.130">
    <property type="match status" value="1"/>
</dbReference>
<dbReference type="Proteomes" id="UP001470230">
    <property type="component" value="Unassembled WGS sequence"/>
</dbReference>
<dbReference type="PANTHER" id="PTHR11586:SF33">
    <property type="entry name" value="AMINOACYL TRNA SYNTHASE COMPLEX-INTERACTING MULTIFUNCTIONAL PROTEIN 1"/>
    <property type="match status" value="1"/>
</dbReference>
<dbReference type="SUPFAM" id="SSF47616">
    <property type="entry name" value="GST C-terminal domain-like"/>
    <property type="match status" value="1"/>
</dbReference>